<organism evidence="2 3">
    <name type="scientific">Mortierella polycephala</name>
    <dbReference type="NCBI Taxonomy" id="41804"/>
    <lineage>
        <taxon>Eukaryota</taxon>
        <taxon>Fungi</taxon>
        <taxon>Fungi incertae sedis</taxon>
        <taxon>Mucoromycota</taxon>
        <taxon>Mortierellomycotina</taxon>
        <taxon>Mortierellomycetes</taxon>
        <taxon>Mortierellales</taxon>
        <taxon>Mortierellaceae</taxon>
        <taxon>Mortierella</taxon>
    </lineage>
</organism>
<accession>A0A9P6PRT3</accession>
<dbReference type="EMBL" id="JAAAJA010000600">
    <property type="protein sequence ID" value="KAG0251347.1"/>
    <property type="molecule type" value="Genomic_DNA"/>
</dbReference>
<dbReference type="AlphaFoldDB" id="A0A9P6PRT3"/>
<name>A0A9P6PRT3_9FUNG</name>
<feature type="non-terminal residue" evidence="2">
    <location>
        <position position="189"/>
    </location>
</feature>
<comment type="caution">
    <text evidence="2">The sequence shown here is derived from an EMBL/GenBank/DDBJ whole genome shotgun (WGS) entry which is preliminary data.</text>
</comment>
<protein>
    <submittedName>
        <fullName evidence="2">Uncharacterized protein</fullName>
    </submittedName>
</protein>
<reference evidence="2" key="1">
    <citation type="journal article" date="2020" name="Fungal Divers.">
        <title>Resolving the Mortierellaceae phylogeny through synthesis of multi-gene phylogenetics and phylogenomics.</title>
        <authorList>
            <person name="Vandepol N."/>
            <person name="Liber J."/>
            <person name="Desiro A."/>
            <person name="Na H."/>
            <person name="Kennedy M."/>
            <person name="Barry K."/>
            <person name="Grigoriev I.V."/>
            <person name="Miller A.N."/>
            <person name="O'Donnell K."/>
            <person name="Stajich J.E."/>
            <person name="Bonito G."/>
        </authorList>
    </citation>
    <scope>NUCLEOTIDE SEQUENCE</scope>
    <source>
        <strain evidence="2">KOD948</strain>
    </source>
</reference>
<proteinExistence type="predicted"/>
<keyword evidence="3" id="KW-1185">Reference proteome</keyword>
<evidence type="ECO:0000313" key="3">
    <source>
        <dbReference type="Proteomes" id="UP000726737"/>
    </source>
</evidence>
<evidence type="ECO:0000313" key="2">
    <source>
        <dbReference type="EMBL" id="KAG0251347.1"/>
    </source>
</evidence>
<feature type="region of interest" description="Disordered" evidence="1">
    <location>
        <begin position="38"/>
        <end position="59"/>
    </location>
</feature>
<dbReference type="OrthoDB" id="1882547at2759"/>
<sequence>MKKSYVALGRTTLLVCITLMTMALSHIHYTNVYRQTHAKSHRDNDNTIHPENAYDTSNPPRQPLITKPLIFDVTHGTIRSQVETDLTSTIRYQNGTISKVFKPAFYTNPSAARQELGSFLETLSTRSWQQGQIQGVGSGGVPLTDAFFSYLPMGGGNNQFTSLQKAALLAKDLNRTLVIPPISPNSHIK</sequence>
<dbReference type="Proteomes" id="UP000726737">
    <property type="component" value="Unassembled WGS sequence"/>
</dbReference>
<evidence type="ECO:0000256" key="1">
    <source>
        <dbReference type="SAM" id="MobiDB-lite"/>
    </source>
</evidence>
<gene>
    <name evidence="2" type="ORF">BG011_007705</name>
</gene>